<feature type="region of interest" description="Disordered" evidence="1">
    <location>
        <begin position="972"/>
        <end position="1017"/>
    </location>
</feature>
<keyword evidence="5" id="KW-1185">Reference proteome</keyword>
<sequence>MIRLFLLLVTSRTVHSQYGFPANISVSDVTEHQIRSISIDPGGTIQSIYPSTTVETMKSKEEVTTIIGTDKVTENGTGTNKSSNGSEPMDATTTSSNLCFVGDLCMPALNAKHSNSIESEHTQLVRLTHPIDMSATKCDIVAMIKPIGPKGYYELAYNVPEKYLYLTIPMTEIKEGAKIYVEKGELKCSLNCTIDSTKPISIDSESYFFETKYFIWDKKPRVDLKWCLKHNKPTCFVGNGCLEELNGKHTSIVHVPKGTKKKLKNDAKLLINAENCDVNSIARVPVIYQRAMLFATKNSKAQLNTIVKKREEKEEDVIEEKKEEQSNIGTIVLISLSALAVCIIIAIVGGTMMLRLLILLIFALLTVESFNTTRRVFNFSRYNRPEGTDGNLTEPRGTIQPMKKSTTMPRTTIDMDEEKDDVIDDEEKEVIYDGINTDDVPNDSEPEEMDAVGPTKYDEQLRQLSPSIDPTTKRANMLMCFKKNYRAYCYVGDGCLTNDQNAVHTKLVRLEDEHEFNSRAITCDVAVVIHRKSDQIERGHRIVEYHTTNKYLNLTVPLSKSTIYNYAVVKDGELRCVGTCSIYHRKPFYNDSTSYYFRSNFYYWEDLIIGKFPEEADLAWCFKRLDTRCFIGDGCLIVSEDMEEEHKTIIFVTSELKEMILSNYSLRYEAEECNVGASFVPTDNKGKYSFSFHTKPDKRNLVLTFNNREIAINKNGTLTCSSKLANKGCKIQTNPIPGYYRGLFFTGEIYLFKNRTKDAKVNHSDSSEKSSTKDSKSLSNVKHEEIKKEKESNIGTITLVAISALFACIIIAIIGGIMYRRVTTARNNRKRAEIEATIKPPEVEKAPPCAVPLDKIPIVKSDPTNGFLLATHHLLSHSIDLARLWRAASFTESSSEDEDEIVFEDDSTLEENEESEDEEIEHEDDENGTANTTSLPNQSKRANLSRCFEKNTTLCYVGVNCMNPLAMKDEKTHGHIKPAKGVSVQPKTKKENKDDLHKNVNPDTAVQSDEQTKKGTGDNELNIGTIIIICVSSLIVLIIIAVIVGSVIQCLHNKKSARRKNKLESAVQKARKNEPPRKESTPLIPSMTPTTNQITESNSDRTV</sequence>
<evidence type="ECO:0000256" key="1">
    <source>
        <dbReference type="SAM" id="MobiDB-lite"/>
    </source>
</evidence>
<feature type="transmembrane region" description="Helical" evidence="2">
    <location>
        <begin position="797"/>
        <end position="819"/>
    </location>
</feature>
<protein>
    <submittedName>
        <fullName evidence="4">Uncharacterized protein</fullName>
    </submittedName>
</protein>
<feature type="compositionally biased region" description="Basic and acidic residues" evidence="1">
    <location>
        <begin position="988"/>
        <end position="1000"/>
    </location>
</feature>
<gene>
    <name evidence="4" type="primary">WBGene00274077</name>
</gene>
<feature type="chain" id="PRO_5043433587" evidence="3">
    <location>
        <begin position="17"/>
        <end position="1103"/>
    </location>
</feature>
<feature type="compositionally biased region" description="Polar residues" evidence="1">
    <location>
        <begin position="1087"/>
        <end position="1097"/>
    </location>
</feature>
<evidence type="ECO:0000313" key="4">
    <source>
        <dbReference type="EnsemblMetazoa" id="PPA35708.1"/>
    </source>
</evidence>
<feature type="region of interest" description="Disordered" evidence="1">
    <location>
        <begin position="70"/>
        <end position="90"/>
    </location>
</feature>
<keyword evidence="3" id="KW-0732">Signal</keyword>
<keyword evidence="2" id="KW-1133">Transmembrane helix</keyword>
<feature type="compositionally biased region" description="Acidic residues" evidence="1">
    <location>
        <begin position="895"/>
        <end position="927"/>
    </location>
</feature>
<organism evidence="4 5">
    <name type="scientific">Pristionchus pacificus</name>
    <name type="common">Parasitic nematode worm</name>
    <dbReference type="NCBI Taxonomy" id="54126"/>
    <lineage>
        <taxon>Eukaryota</taxon>
        <taxon>Metazoa</taxon>
        <taxon>Ecdysozoa</taxon>
        <taxon>Nematoda</taxon>
        <taxon>Chromadorea</taxon>
        <taxon>Rhabditida</taxon>
        <taxon>Rhabditina</taxon>
        <taxon>Diplogasteromorpha</taxon>
        <taxon>Diplogasteroidea</taxon>
        <taxon>Neodiplogasteridae</taxon>
        <taxon>Pristionchus</taxon>
    </lineage>
</organism>
<dbReference type="Proteomes" id="UP000005239">
    <property type="component" value="Unassembled WGS sequence"/>
</dbReference>
<reference evidence="5" key="1">
    <citation type="journal article" date="2008" name="Nat. Genet.">
        <title>The Pristionchus pacificus genome provides a unique perspective on nematode lifestyle and parasitism.</title>
        <authorList>
            <person name="Dieterich C."/>
            <person name="Clifton S.W."/>
            <person name="Schuster L.N."/>
            <person name="Chinwalla A."/>
            <person name="Delehaunty K."/>
            <person name="Dinkelacker I."/>
            <person name="Fulton L."/>
            <person name="Fulton R."/>
            <person name="Godfrey J."/>
            <person name="Minx P."/>
            <person name="Mitreva M."/>
            <person name="Roeseler W."/>
            <person name="Tian H."/>
            <person name="Witte H."/>
            <person name="Yang S.P."/>
            <person name="Wilson R.K."/>
            <person name="Sommer R.J."/>
        </authorList>
    </citation>
    <scope>NUCLEOTIDE SEQUENCE [LARGE SCALE GENOMIC DNA]</scope>
    <source>
        <strain evidence="5">PS312</strain>
    </source>
</reference>
<evidence type="ECO:0000256" key="2">
    <source>
        <dbReference type="SAM" id="Phobius"/>
    </source>
</evidence>
<feature type="region of interest" description="Disordered" evidence="1">
    <location>
        <begin position="388"/>
        <end position="408"/>
    </location>
</feature>
<name>A0A2A6BP84_PRIPA</name>
<feature type="transmembrane region" description="Helical" evidence="2">
    <location>
        <begin position="1026"/>
        <end position="1051"/>
    </location>
</feature>
<evidence type="ECO:0000256" key="3">
    <source>
        <dbReference type="SAM" id="SignalP"/>
    </source>
</evidence>
<feature type="region of interest" description="Disordered" evidence="1">
    <location>
        <begin position="761"/>
        <end position="785"/>
    </location>
</feature>
<accession>A0A8R1UPX5</accession>
<feature type="transmembrane region" description="Helical" evidence="2">
    <location>
        <begin position="332"/>
        <end position="365"/>
    </location>
</feature>
<feature type="compositionally biased region" description="Polar residues" evidence="1">
    <location>
        <begin position="74"/>
        <end position="90"/>
    </location>
</feature>
<feature type="compositionally biased region" description="Basic and acidic residues" evidence="1">
    <location>
        <begin position="1071"/>
        <end position="1080"/>
    </location>
</feature>
<feature type="compositionally biased region" description="Polar residues" evidence="1">
    <location>
        <begin position="928"/>
        <end position="941"/>
    </location>
</feature>
<keyword evidence="2" id="KW-0472">Membrane</keyword>
<dbReference type="AlphaFoldDB" id="A0A2A6BP84"/>
<dbReference type="EnsemblMetazoa" id="PPA35708.1">
    <property type="protein sequence ID" value="PPA35708.1"/>
    <property type="gene ID" value="WBGene00274077"/>
</dbReference>
<evidence type="ECO:0000313" key="5">
    <source>
        <dbReference type="Proteomes" id="UP000005239"/>
    </source>
</evidence>
<feature type="signal peptide" evidence="3">
    <location>
        <begin position="1"/>
        <end position="16"/>
    </location>
</feature>
<keyword evidence="2" id="KW-0812">Transmembrane</keyword>
<accession>A0A2A6BP84</accession>
<proteinExistence type="predicted"/>
<feature type="region of interest" description="Disordered" evidence="1">
    <location>
        <begin position="895"/>
        <end position="941"/>
    </location>
</feature>
<feature type="region of interest" description="Disordered" evidence="1">
    <location>
        <begin position="1058"/>
        <end position="1103"/>
    </location>
</feature>
<reference evidence="4" key="2">
    <citation type="submission" date="2022-06" db="UniProtKB">
        <authorList>
            <consortium name="EnsemblMetazoa"/>
        </authorList>
    </citation>
    <scope>IDENTIFICATION</scope>
    <source>
        <strain evidence="4">PS312</strain>
    </source>
</reference>